<keyword evidence="4" id="KW-0804">Transcription</keyword>
<evidence type="ECO:0000313" key="9">
    <source>
        <dbReference type="RefSeq" id="XP_010925052.1"/>
    </source>
</evidence>
<dbReference type="InterPro" id="IPR036576">
    <property type="entry name" value="WRKY_dom_sf"/>
</dbReference>
<dbReference type="SMART" id="SM00774">
    <property type="entry name" value="WRKY"/>
    <property type="match status" value="1"/>
</dbReference>
<dbReference type="PANTHER" id="PTHR31221">
    <property type="entry name" value="WRKY TRANSCRIPTION FACTOR PROTEIN 1-RELATED"/>
    <property type="match status" value="1"/>
</dbReference>
<keyword evidence="2" id="KW-0805">Transcription regulation</keyword>
<dbReference type="PROSITE" id="PS50811">
    <property type="entry name" value="WRKY"/>
    <property type="match status" value="1"/>
</dbReference>
<evidence type="ECO:0000256" key="2">
    <source>
        <dbReference type="ARBA" id="ARBA00023015"/>
    </source>
</evidence>
<reference evidence="9" key="1">
    <citation type="submission" date="2025-08" db="UniProtKB">
        <authorList>
            <consortium name="RefSeq"/>
        </authorList>
    </citation>
    <scope>IDENTIFICATION</scope>
</reference>
<accession>A0A6I9RE27</accession>
<keyword evidence="5" id="KW-0539">Nucleus</keyword>
<dbReference type="Pfam" id="PF03106">
    <property type="entry name" value="WRKY"/>
    <property type="match status" value="1"/>
</dbReference>
<dbReference type="RefSeq" id="XP_010925052.1">
    <property type="nucleotide sequence ID" value="XM_010926750.2"/>
</dbReference>
<evidence type="ECO:0000256" key="6">
    <source>
        <dbReference type="SAM" id="MobiDB-lite"/>
    </source>
</evidence>
<protein>
    <submittedName>
        <fullName evidence="9">Probable WRKY transcription factor 51</fullName>
    </submittedName>
</protein>
<dbReference type="FunCoup" id="A0A6I9RE27">
    <property type="interactions" value="336"/>
</dbReference>
<dbReference type="Gene3D" id="2.20.25.80">
    <property type="entry name" value="WRKY domain"/>
    <property type="match status" value="1"/>
</dbReference>
<feature type="domain" description="WRKY" evidence="7">
    <location>
        <begin position="110"/>
        <end position="175"/>
    </location>
</feature>
<dbReference type="InterPro" id="IPR044810">
    <property type="entry name" value="WRKY_plant"/>
</dbReference>
<sequence length="202" mass="21763">MRYEIMAAVGAPLHGPANIMASFPSQPGQGGGSSDDLESDQPAAFDLSDYILLDEASFGQPAESGAPPMVDVGQTSESNLAASGSSRTSRGGVERPRTAEGSRIAFRTKSEVEILDDGFKWRKYGKKSVKNSPNPRNYYRCSTEGCSVKKRVERDKEDPSYVITTYEGAHNHMSPGVVYYTTQDSTSGRFYVAGCELPPGSS</sequence>
<dbReference type="Proteomes" id="UP000504607">
    <property type="component" value="Chromosome 6"/>
</dbReference>
<feature type="region of interest" description="Disordered" evidence="6">
    <location>
        <begin position="58"/>
        <end position="102"/>
    </location>
</feature>
<organism evidence="8 9">
    <name type="scientific">Elaeis guineensis var. tenera</name>
    <name type="common">Oil palm</name>
    <dbReference type="NCBI Taxonomy" id="51953"/>
    <lineage>
        <taxon>Eukaryota</taxon>
        <taxon>Viridiplantae</taxon>
        <taxon>Streptophyta</taxon>
        <taxon>Embryophyta</taxon>
        <taxon>Tracheophyta</taxon>
        <taxon>Spermatophyta</taxon>
        <taxon>Magnoliopsida</taxon>
        <taxon>Liliopsida</taxon>
        <taxon>Arecaceae</taxon>
        <taxon>Arecoideae</taxon>
        <taxon>Cocoseae</taxon>
        <taxon>Elaeidinae</taxon>
        <taxon>Elaeis</taxon>
    </lineage>
</organism>
<dbReference type="GO" id="GO:0005634">
    <property type="term" value="C:nucleus"/>
    <property type="evidence" value="ECO:0007669"/>
    <property type="project" value="UniProtKB-SubCell"/>
</dbReference>
<dbReference type="AlphaFoldDB" id="A0A6I9RE27"/>
<gene>
    <name evidence="9" type="primary">LOC105047700</name>
</gene>
<dbReference type="InParanoid" id="A0A6I9RE27"/>
<keyword evidence="3" id="KW-0238">DNA-binding</keyword>
<dbReference type="PANTHER" id="PTHR31221:SF112">
    <property type="entry name" value="WRKY TRANSCRIPTION FACTOR 50-RELATED"/>
    <property type="match status" value="1"/>
</dbReference>
<dbReference type="FunFam" id="2.20.25.80:FF:000003">
    <property type="entry name" value="WRKY transcription factor 57"/>
    <property type="match status" value="1"/>
</dbReference>
<proteinExistence type="predicted"/>
<comment type="subcellular location">
    <subcellularLocation>
        <location evidence="1">Nucleus</location>
    </subcellularLocation>
</comment>
<dbReference type="InterPro" id="IPR003657">
    <property type="entry name" value="WRKY_dom"/>
</dbReference>
<dbReference type="OrthoDB" id="693960at2759"/>
<evidence type="ECO:0000256" key="3">
    <source>
        <dbReference type="ARBA" id="ARBA00023125"/>
    </source>
</evidence>
<feature type="region of interest" description="Disordered" evidence="6">
    <location>
        <begin position="15"/>
        <end position="41"/>
    </location>
</feature>
<dbReference type="SUPFAM" id="SSF118290">
    <property type="entry name" value="WRKY DNA-binding domain"/>
    <property type="match status" value="1"/>
</dbReference>
<name>A0A6I9RE27_ELAGV</name>
<evidence type="ECO:0000313" key="8">
    <source>
        <dbReference type="Proteomes" id="UP000504607"/>
    </source>
</evidence>
<dbReference type="GO" id="GO:0003700">
    <property type="term" value="F:DNA-binding transcription factor activity"/>
    <property type="evidence" value="ECO:0007669"/>
    <property type="project" value="InterPro"/>
</dbReference>
<evidence type="ECO:0000259" key="7">
    <source>
        <dbReference type="PROSITE" id="PS50811"/>
    </source>
</evidence>
<dbReference type="GO" id="GO:0043565">
    <property type="term" value="F:sequence-specific DNA binding"/>
    <property type="evidence" value="ECO:0007669"/>
    <property type="project" value="InterPro"/>
</dbReference>
<evidence type="ECO:0000256" key="5">
    <source>
        <dbReference type="ARBA" id="ARBA00023242"/>
    </source>
</evidence>
<evidence type="ECO:0000256" key="1">
    <source>
        <dbReference type="ARBA" id="ARBA00004123"/>
    </source>
</evidence>
<evidence type="ECO:0000256" key="4">
    <source>
        <dbReference type="ARBA" id="ARBA00023163"/>
    </source>
</evidence>
<feature type="compositionally biased region" description="Polar residues" evidence="6">
    <location>
        <begin position="73"/>
        <end position="82"/>
    </location>
</feature>
<keyword evidence="8" id="KW-1185">Reference proteome</keyword>